<dbReference type="STRING" id="86105.NF27_EY00530"/>
<dbReference type="OrthoDB" id="9817195at2"/>
<comment type="caution">
    <text evidence="1">The sequence shown here is derived from an EMBL/GenBank/DDBJ whole genome shotgun (WGS) entry which is preliminary data.</text>
</comment>
<dbReference type="AlphaFoldDB" id="A0A0C1MSD1"/>
<dbReference type="EMBL" id="JSWE01000124">
    <property type="protein sequence ID" value="KIE04957.1"/>
    <property type="molecule type" value="Genomic_DNA"/>
</dbReference>
<protein>
    <submittedName>
        <fullName evidence="1">Uncharacterized protein</fullName>
    </submittedName>
</protein>
<reference evidence="1 2" key="1">
    <citation type="submission" date="2014-11" db="EMBL/GenBank/DDBJ databases">
        <title>A Rickettsiales Symbiont of Amoebae With Ancient Features.</title>
        <authorList>
            <person name="Schulz F."/>
            <person name="Martijn J."/>
            <person name="Wascher F."/>
            <person name="Kostanjsek R."/>
            <person name="Ettema T.J."/>
            <person name="Horn M."/>
        </authorList>
    </citation>
    <scope>NUCLEOTIDE SEQUENCE [LARGE SCALE GENOMIC DNA]</scope>
    <source>
        <strain evidence="1 2">UWC36</strain>
    </source>
</reference>
<evidence type="ECO:0000313" key="1">
    <source>
        <dbReference type="EMBL" id="KIE04957.1"/>
    </source>
</evidence>
<dbReference type="RefSeq" id="WP_039456963.1">
    <property type="nucleotide sequence ID" value="NZ_JSWE01000124.1"/>
</dbReference>
<gene>
    <name evidence="1" type="ORF">NF27_EY00530</name>
</gene>
<dbReference type="Proteomes" id="UP000031258">
    <property type="component" value="Unassembled WGS sequence"/>
</dbReference>
<evidence type="ECO:0000313" key="2">
    <source>
        <dbReference type="Proteomes" id="UP000031258"/>
    </source>
</evidence>
<organism evidence="1 2">
    <name type="scientific">Candidatus Jidaibacter acanthamoebae</name>
    <dbReference type="NCBI Taxonomy" id="86105"/>
    <lineage>
        <taxon>Bacteria</taxon>
        <taxon>Pseudomonadati</taxon>
        <taxon>Pseudomonadota</taxon>
        <taxon>Alphaproteobacteria</taxon>
        <taxon>Rickettsiales</taxon>
        <taxon>Candidatus Midichloriaceae</taxon>
        <taxon>Candidatus Jidaibacter</taxon>
    </lineage>
</organism>
<sequence>MKRKYIVIIASITLIYTVFWGVCANNFKHHLESELKKNDITYESISITGTPISIGSKVHKPSIEINKNLSLKSNDIATVKADLFGQKYTLLLPKLVEIIHIKNEEISNNLIDFKNAEFTIGFKNKPIKNYKVDYFEQFELPASKEFEALKLVAFKADEVAVFNNENKLLLKNHGFSFKTDFEKIKLPVIKADTELTYNGIKYEDEFFSVENDPNIKDFSQMVKFILTSNLYDNLKYKLNFKTNILHDDNIGKYKYGFDIISNTNIKDIANSQQTSTVNINAEKNKVINITTNYHLTSNYTPKWFDASLEYNKKIYDINPYIKSINIKDIHNIIPKMHEFKYINFDLNTEFSFLLNSTDLAPTVKINKLGFETEQYAAYVEGIIAEATDKPVEMFLYINNYNQLFNDYINYGNKILEAMQVKDIDIDSRKAIVIDTLIGIAEEKDNSKMKIRVSYDKTNNELLIGGKNLFEIVMLFEPWNKDLPLLF</sequence>
<keyword evidence="2" id="KW-1185">Reference proteome</keyword>
<name>A0A0C1MSD1_9RICK</name>
<accession>A0A0C1MSD1</accession>
<proteinExistence type="predicted"/>